<feature type="domain" description="C2H2-type" evidence="5">
    <location>
        <begin position="274"/>
        <end position="294"/>
    </location>
</feature>
<comment type="caution">
    <text evidence="6">The sequence shown here is derived from an EMBL/GenBank/DDBJ whole genome shotgun (WGS) entry which is preliminary data.</text>
</comment>
<dbReference type="Gene3D" id="3.30.160.60">
    <property type="entry name" value="Classic Zinc Finger"/>
    <property type="match status" value="1"/>
</dbReference>
<evidence type="ECO:0000256" key="1">
    <source>
        <dbReference type="ARBA" id="ARBA00022723"/>
    </source>
</evidence>
<organism evidence="6 7">
    <name type="scientific">Folsomia candida</name>
    <name type="common">Springtail</name>
    <dbReference type="NCBI Taxonomy" id="158441"/>
    <lineage>
        <taxon>Eukaryota</taxon>
        <taxon>Metazoa</taxon>
        <taxon>Ecdysozoa</taxon>
        <taxon>Arthropoda</taxon>
        <taxon>Hexapoda</taxon>
        <taxon>Collembola</taxon>
        <taxon>Entomobryomorpha</taxon>
        <taxon>Isotomoidea</taxon>
        <taxon>Isotomidae</taxon>
        <taxon>Proisotominae</taxon>
        <taxon>Folsomia</taxon>
    </lineage>
</organism>
<dbReference type="PANTHER" id="PTHR24379">
    <property type="entry name" value="KRAB AND ZINC FINGER DOMAIN-CONTAINING"/>
    <property type="match status" value="1"/>
</dbReference>
<dbReference type="InterPro" id="IPR013087">
    <property type="entry name" value="Znf_C2H2_type"/>
</dbReference>
<sequence>MRSSSRTAISNYAFHIRMSRVVAVKEREINCPESIEEGREETIPCMKYKVEDLDLDNTNLFDFVLGYETGLSSSDIFVEEVGIDLFNAVVEAGFPGMYDEVEKSELEDVKSVLHPEEPSIQENMPVESNMQAVEARKESQNKQKPPAAVDLPPEPFKMMRQNQSKIRKQRKNVCKICQQALKSTKLLQLHLVRKHGVRVTPKVIQNAGGGGVFTPKGNVCKDCEKGFKRKNESIAHSALASRIKCIFCSDDFPCVGAWTKHCYTHLAKCDNLFCTLCDSQLSSRYNLMCHYTTHILNLVYRCPFCRDRRGNITSYRTLKGITAHLMKHDENMLNEYNVG</sequence>
<dbReference type="SMART" id="SM00355">
    <property type="entry name" value="ZnF_C2H2"/>
    <property type="match status" value="4"/>
</dbReference>
<proteinExistence type="predicted"/>
<evidence type="ECO:0000256" key="4">
    <source>
        <dbReference type="ARBA" id="ARBA00022833"/>
    </source>
</evidence>
<evidence type="ECO:0000313" key="7">
    <source>
        <dbReference type="Proteomes" id="UP000198287"/>
    </source>
</evidence>
<evidence type="ECO:0000256" key="2">
    <source>
        <dbReference type="ARBA" id="ARBA00022737"/>
    </source>
</evidence>
<dbReference type="AlphaFoldDB" id="A0A226E3N1"/>
<accession>A0A226E3N1</accession>
<dbReference type="PROSITE" id="PS00028">
    <property type="entry name" value="ZINC_FINGER_C2H2_1"/>
    <property type="match status" value="1"/>
</dbReference>
<name>A0A226E3N1_FOLCA</name>
<keyword evidence="3" id="KW-0863">Zinc-finger</keyword>
<gene>
    <name evidence="6" type="ORF">Fcan01_13119</name>
</gene>
<keyword evidence="1" id="KW-0479">Metal-binding</keyword>
<dbReference type="Proteomes" id="UP000198287">
    <property type="component" value="Unassembled WGS sequence"/>
</dbReference>
<evidence type="ECO:0000256" key="3">
    <source>
        <dbReference type="ARBA" id="ARBA00022771"/>
    </source>
</evidence>
<keyword evidence="2" id="KW-0677">Repeat</keyword>
<keyword evidence="7" id="KW-1185">Reference proteome</keyword>
<dbReference type="GO" id="GO:0008270">
    <property type="term" value="F:zinc ion binding"/>
    <property type="evidence" value="ECO:0007669"/>
    <property type="project" value="UniProtKB-KW"/>
</dbReference>
<dbReference type="PANTHER" id="PTHR24379:SF121">
    <property type="entry name" value="C2H2-TYPE DOMAIN-CONTAINING PROTEIN"/>
    <property type="match status" value="1"/>
</dbReference>
<protein>
    <submittedName>
        <fullName evidence="6">Fez family zinc finger protein 1</fullName>
    </submittedName>
</protein>
<evidence type="ECO:0000259" key="5">
    <source>
        <dbReference type="PROSITE" id="PS00028"/>
    </source>
</evidence>
<evidence type="ECO:0000313" key="6">
    <source>
        <dbReference type="EMBL" id="OXA51511.1"/>
    </source>
</evidence>
<reference evidence="6 7" key="1">
    <citation type="submission" date="2015-12" db="EMBL/GenBank/DDBJ databases">
        <title>The genome of Folsomia candida.</title>
        <authorList>
            <person name="Faddeeva A."/>
            <person name="Derks M.F."/>
            <person name="Anvar Y."/>
            <person name="Smit S."/>
            <person name="Van Straalen N."/>
            <person name="Roelofs D."/>
        </authorList>
    </citation>
    <scope>NUCLEOTIDE SEQUENCE [LARGE SCALE GENOMIC DNA]</scope>
    <source>
        <strain evidence="6 7">VU population</strain>
        <tissue evidence="6">Whole body</tissue>
    </source>
</reference>
<keyword evidence="4" id="KW-0862">Zinc</keyword>
<dbReference type="EMBL" id="LNIX01000007">
    <property type="protein sequence ID" value="OXA51511.1"/>
    <property type="molecule type" value="Genomic_DNA"/>
</dbReference>